<accession>A0A2S1PJG8</accession>
<dbReference type="AlphaFoldDB" id="A0A2S1PJG8"/>
<sequence length="54" mass="5645">MKILMVIAVLLLVVGIVKSDVILGIFGAVAVACAGTDALARHFGRQLKTGQRPL</sequence>
<keyword evidence="1" id="KW-0614">Plasmid</keyword>
<dbReference type="RefSeq" id="WP_172693447.1">
    <property type="nucleotide sequence ID" value="NZ_MH061177.1"/>
</dbReference>
<name>A0A2S1PJG8_PSEFL</name>
<geneLocation type="plasmid" evidence="1">
    <name>pG69</name>
</geneLocation>
<evidence type="ECO:0000313" key="1">
    <source>
        <dbReference type="EMBL" id="AWH58617.1"/>
    </source>
</evidence>
<dbReference type="EMBL" id="MH061177">
    <property type="protein sequence ID" value="AWH58617.1"/>
    <property type="molecule type" value="Genomic_DNA"/>
</dbReference>
<organism evidence="1">
    <name type="scientific">Pseudomonas fluorescens</name>
    <dbReference type="NCBI Taxonomy" id="294"/>
    <lineage>
        <taxon>Bacteria</taxon>
        <taxon>Pseudomonadati</taxon>
        <taxon>Pseudomonadota</taxon>
        <taxon>Gammaproteobacteria</taxon>
        <taxon>Pseudomonadales</taxon>
        <taxon>Pseudomonadaceae</taxon>
        <taxon>Pseudomonas</taxon>
    </lineage>
</organism>
<proteinExistence type="predicted"/>
<dbReference type="PROSITE" id="PS51257">
    <property type="entry name" value="PROKAR_LIPOPROTEIN"/>
    <property type="match status" value="1"/>
</dbReference>
<reference evidence="1" key="1">
    <citation type="submission" date="2018-03" db="EMBL/GenBank/DDBJ databases">
        <title>IS1411 plays an important role in catabolic performance of phenol degrading strains in an environment continuously polluted by oil shale industry.</title>
        <authorList>
            <person name="Naanuri E."/>
            <person name="Heinaru E."/>
            <person name="Joesaar M."/>
            <person name="Heinaru A."/>
        </authorList>
    </citation>
    <scope>NUCLEOTIDE SEQUENCE</scope>
    <source>
        <strain evidence="1">P69</strain>
        <plasmid evidence="1">pG69</plasmid>
    </source>
</reference>
<protein>
    <submittedName>
        <fullName evidence="1">Uncharacterized protein</fullName>
    </submittedName>
</protein>